<dbReference type="InterPro" id="IPR030400">
    <property type="entry name" value="Sedolisin_dom"/>
</dbReference>
<dbReference type="GO" id="GO:0046872">
    <property type="term" value="F:metal ion binding"/>
    <property type="evidence" value="ECO:0007669"/>
    <property type="project" value="UniProtKB-KW"/>
</dbReference>
<evidence type="ECO:0000256" key="4">
    <source>
        <dbReference type="ARBA" id="ARBA00022801"/>
    </source>
</evidence>
<organism evidence="10 11">
    <name type="scientific">Nocardioides pocheonensis</name>
    <dbReference type="NCBI Taxonomy" id="661485"/>
    <lineage>
        <taxon>Bacteria</taxon>
        <taxon>Bacillati</taxon>
        <taxon>Actinomycetota</taxon>
        <taxon>Actinomycetes</taxon>
        <taxon>Propionibacteriales</taxon>
        <taxon>Nocardioidaceae</taxon>
        <taxon>Nocardioides</taxon>
    </lineage>
</organism>
<dbReference type="PANTHER" id="PTHR14218:SF15">
    <property type="entry name" value="TRIPEPTIDYL-PEPTIDASE 1"/>
    <property type="match status" value="1"/>
</dbReference>
<keyword evidence="5" id="KW-0720">Serine protease</keyword>
<dbReference type="PROSITE" id="PS00138">
    <property type="entry name" value="SUBTILASE_SER"/>
    <property type="match status" value="1"/>
</dbReference>
<dbReference type="GO" id="GO:0008240">
    <property type="term" value="F:tripeptidyl-peptidase activity"/>
    <property type="evidence" value="ECO:0007669"/>
    <property type="project" value="TreeGrafter"/>
</dbReference>
<dbReference type="Pfam" id="PF00082">
    <property type="entry name" value="Peptidase_S8"/>
    <property type="match status" value="1"/>
</dbReference>
<accession>A0A3N0GW02</accession>
<keyword evidence="8" id="KW-0732">Signal</keyword>
<dbReference type="SMART" id="SM00944">
    <property type="entry name" value="Pro-kuma_activ"/>
    <property type="match status" value="1"/>
</dbReference>
<comment type="cofactor">
    <cofactor evidence="1">
        <name>Ca(2+)</name>
        <dbReference type="ChEBI" id="CHEBI:29108"/>
    </cofactor>
</comment>
<keyword evidence="2 10" id="KW-0645">Protease</keyword>
<dbReference type="RefSeq" id="WP_123221535.1">
    <property type="nucleotide sequence ID" value="NZ_RJSF01000007.1"/>
</dbReference>
<dbReference type="InterPro" id="IPR036852">
    <property type="entry name" value="Peptidase_S8/S53_dom_sf"/>
</dbReference>
<dbReference type="PROSITE" id="PS51695">
    <property type="entry name" value="SEDOLISIN"/>
    <property type="match status" value="1"/>
</dbReference>
<dbReference type="Gene3D" id="3.40.50.200">
    <property type="entry name" value="Peptidase S8/S53 domain"/>
    <property type="match status" value="1"/>
</dbReference>
<evidence type="ECO:0000256" key="5">
    <source>
        <dbReference type="ARBA" id="ARBA00022825"/>
    </source>
</evidence>
<dbReference type="PANTHER" id="PTHR14218">
    <property type="entry name" value="PROTEASE S8 TRIPEPTIDYL PEPTIDASE I CLN2"/>
    <property type="match status" value="1"/>
</dbReference>
<keyword evidence="3" id="KW-0479">Metal-binding</keyword>
<dbReference type="OrthoDB" id="3480681at2"/>
<evidence type="ECO:0000256" key="8">
    <source>
        <dbReference type="SAM" id="SignalP"/>
    </source>
</evidence>
<name>A0A3N0GW02_9ACTN</name>
<dbReference type="Pfam" id="PF09286">
    <property type="entry name" value="Pro-kuma_activ"/>
    <property type="match status" value="1"/>
</dbReference>
<dbReference type="SUPFAM" id="SSF54897">
    <property type="entry name" value="Protease propeptides/inhibitors"/>
    <property type="match status" value="1"/>
</dbReference>
<dbReference type="EMBL" id="RJSF01000007">
    <property type="protein sequence ID" value="RNM16643.1"/>
    <property type="molecule type" value="Genomic_DNA"/>
</dbReference>
<sequence length="630" mass="64531">MFRRTISATLVAGATLVTAALAAGGPAQAAQPDGRKAVPHTKPLWTAHARHLGAADSSAAVHGRVYLAPQGGLAALKQAALAVSTPGSASYRSFLTPAQYRATYAPTAADVSAVRSWLSGAGLHVDGVASGNRYVSVSGTVRGAEKAFGAQIGRFVHNGDTVQAPTSALSVPAALASKVLTVTGIDTTPHITKPNASPLPDAFVNARPCSAYYGQIPATTKADGTTPLPKFNGATLPYAVCGYKGAQFRGAYEGGSTLTGAGITVAITDAYASTTMAADASTYAATNGDAPYASGQYTQVVAPKFTNTHLCDPAGWSGEQTLDVEAVHAMAQGANIRYYGAASCLDADLLDSLGQVVDEDKAQVVTNSWGDLDANETADSIAAYEQVFLQGALQGISFLFSSGDNGDELANSGVVQTDYPASDPYVTAVGGTSTAIGSSNSLSWQTGWGTEKYSLSADGTGWTSIGYLYGAGGGFSSLFAKPAYQAQLPGTQRAVPDMAMDADPTTGMLVGQTQLFPHRVVKYGEYRIGGTSLASPLFAGMTALALQDHPEGAGLLNPAIYGSKGAFTDVTGPGKDAGNVRADYANGVDGSGGILYSVRTFNQDSSLTVSRGWDDVTGLGSPNTAWFNVL</sequence>
<keyword evidence="4" id="KW-0378">Hydrolase</keyword>
<evidence type="ECO:0000259" key="9">
    <source>
        <dbReference type="PROSITE" id="PS51695"/>
    </source>
</evidence>
<keyword evidence="6" id="KW-0106">Calcium</keyword>
<gene>
    <name evidence="10" type="ORF">EFL26_03680</name>
</gene>
<feature type="signal peptide" evidence="8">
    <location>
        <begin position="1"/>
        <end position="29"/>
    </location>
</feature>
<feature type="domain" description="Peptidase S53" evidence="9">
    <location>
        <begin position="242"/>
        <end position="630"/>
    </location>
</feature>
<keyword evidence="11" id="KW-1185">Reference proteome</keyword>
<evidence type="ECO:0000256" key="7">
    <source>
        <dbReference type="ARBA" id="ARBA00023145"/>
    </source>
</evidence>
<dbReference type="AlphaFoldDB" id="A0A3N0GW02"/>
<dbReference type="InterPro" id="IPR015366">
    <property type="entry name" value="S53_propep"/>
</dbReference>
<dbReference type="SUPFAM" id="SSF52743">
    <property type="entry name" value="Subtilisin-like"/>
    <property type="match status" value="1"/>
</dbReference>
<evidence type="ECO:0000256" key="3">
    <source>
        <dbReference type="ARBA" id="ARBA00022723"/>
    </source>
</evidence>
<comment type="caution">
    <text evidence="10">The sequence shown here is derived from an EMBL/GenBank/DDBJ whole genome shotgun (WGS) entry which is preliminary data.</text>
</comment>
<reference evidence="10 11" key="1">
    <citation type="submission" date="2018-11" db="EMBL/GenBank/DDBJ databases">
        <authorList>
            <person name="Li F."/>
        </authorList>
    </citation>
    <scope>NUCLEOTIDE SEQUENCE [LARGE SCALE GENOMIC DNA]</scope>
    <source>
        <strain evidence="10 11">Gsoil 818</strain>
    </source>
</reference>
<dbReference type="CDD" id="cd04056">
    <property type="entry name" value="Peptidases_S53"/>
    <property type="match status" value="1"/>
</dbReference>
<dbReference type="InterPro" id="IPR050819">
    <property type="entry name" value="Tripeptidyl-peptidase_I"/>
</dbReference>
<dbReference type="CDD" id="cd11377">
    <property type="entry name" value="Pro-peptidase_S53"/>
    <property type="match status" value="1"/>
</dbReference>
<dbReference type="GO" id="GO:0006508">
    <property type="term" value="P:proteolysis"/>
    <property type="evidence" value="ECO:0007669"/>
    <property type="project" value="UniProtKB-KW"/>
</dbReference>
<evidence type="ECO:0000256" key="2">
    <source>
        <dbReference type="ARBA" id="ARBA00022670"/>
    </source>
</evidence>
<dbReference type="InterPro" id="IPR023828">
    <property type="entry name" value="Peptidase_S8_Ser-AS"/>
</dbReference>
<evidence type="ECO:0000313" key="10">
    <source>
        <dbReference type="EMBL" id="RNM16643.1"/>
    </source>
</evidence>
<evidence type="ECO:0000256" key="1">
    <source>
        <dbReference type="ARBA" id="ARBA00001913"/>
    </source>
</evidence>
<evidence type="ECO:0000313" key="11">
    <source>
        <dbReference type="Proteomes" id="UP000279994"/>
    </source>
</evidence>
<dbReference type="InterPro" id="IPR000209">
    <property type="entry name" value="Peptidase_S8/S53_dom"/>
</dbReference>
<dbReference type="Proteomes" id="UP000279994">
    <property type="component" value="Unassembled WGS sequence"/>
</dbReference>
<feature type="chain" id="PRO_5018203941" evidence="8">
    <location>
        <begin position="30"/>
        <end position="630"/>
    </location>
</feature>
<dbReference type="GO" id="GO:0004252">
    <property type="term" value="F:serine-type endopeptidase activity"/>
    <property type="evidence" value="ECO:0007669"/>
    <property type="project" value="InterPro"/>
</dbReference>
<evidence type="ECO:0000256" key="6">
    <source>
        <dbReference type="ARBA" id="ARBA00022837"/>
    </source>
</evidence>
<proteinExistence type="predicted"/>
<protein>
    <submittedName>
        <fullName evidence="10">Serine protease</fullName>
    </submittedName>
</protein>
<keyword evidence="7" id="KW-0865">Zymogen</keyword>